<sequence>MQKRLLTFSLILNVILILTGGTLAFKFKEKLHQYLFPPSSNNILLVGDSLLALENWTFLLERNDITNLAYGGAITLHILKNVEILSPKIKPKICVIEGGVNDLLAGVPEQRVLENYIKMIHILQNQQIKPIVNAVIYTNLPEINHQITILNQQLASFCQQNQLVYVDANQFLAEKETLKNQYSLDGIHLKKVAYPLWAKELSDAIKKLEHKKNL</sequence>
<gene>
    <name evidence="2" type="ORF">HNP25_004032</name>
</gene>
<accession>A0A841EXK7</accession>
<evidence type="ECO:0000313" key="2">
    <source>
        <dbReference type="EMBL" id="MBB6005358.1"/>
    </source>
</evidence>
<dbReference type="InterPro" id="IPR051532">
    <property type="entry name" value="Ester_Hydrolysis_Enzymes"/>
</dbReference>
<organism evidence="2 3">
    <name type="scientific">Arcicella rosea</name>
    <dbReference type="NCBI Taxonomy" id="502909"/>
    <lineage>
        <taxon>Bacteria</taxon>
        <taxon>Pseudomonadati</taxon>
        <taxon>Bacteroidota</taxon>
        <taxon>Cytophagia</taxon>
        <taxon>Cytophagales</taxon>
        <taxon>Flectobacillaceae</taxon>
        <taxon>Arcicella</taxon>
    </lineage>
</organism>
<dbReference type="InterPro" id="IPR013830">
    <property type="entry name" value="SGNH_hydro"/>
</dbReference>
<dbReference type="SUPFAM" id="SSF52266">
    <property type="entry name" value="SGNH hydrolase"/>
    <property type="match status" value="1"/>
</dbReference>
<dbReference type="Pfam" id="PF13472">
    <property type="entry name" value="Lipase_GDSL_2"/>
    <property type="match status" value="1"/>
</dbReference>
<feature type="domain" description="SGNH hydrolase-type esterase" evidence="1">
    <location>
        <begin position="59"/>
        <end position="190"/>
    </location>
</feature>
<dbReference type="InterPro" id="IPR036514">
    <property type="entry name" value="SGNH_hydro_sf"/>
</dbReference>
<dbReference type="Proteomes" id="UP000524404">
    <property type="component" value="Unassembled WGS sequence"/>
</dbReference>
<dbReference type="PANTHER" id="PTHR30383">
    <property type="entry name" value="THIOESTERASE 1/PROTEASE 1/LYSOPHOSPHOLIPASE L1"/>
    <property type="match status" value="1"/>
</dbReference>
<evidence type="ECO:0000313" key="3">
    <source>
        <dbReference type="Proteomes" id="UP000524404"/>
    </source>
</evidence>
<name>A0A841EXK7_9BACT</name>
<keyword evidence="3" id="KW-1185">Reference proteome</keyword>
<protein>
    <submittedName>
        <fullName evidence="2">Lysophospholipase L1-like esterase</fullName>
    </submittedName>
</protein>
<dbReference type="RefSeq" id="WP_184137104.1">
    <property type="nucleotide sequence ID" value="NZ_JACHKT010000042.1"/>
</dbReference>
<dbReference type="GO" id="GO:0016788">
    <property type="term" value="F:hydrolase activity, acting on ester bonds"/>
    <property type="evidence" value="ECO:0007669"/>
    <property type="project" value="UniProtKB-ARBA"/>
</dbReference>
<dbReference type="EMBL" id="JACHKT010000042">
    <property type="protein sequence ID" value="MBB6005358.1"/>
    <property type="molecule type" value="Genomic_DNA"/>
</dbReference>
<dbReference type="Gene3D" id="3.40.50.1110">
    <property type="entry name" value="SGNH hydrolase"/>
    <property type="match status" value="1"/>
</dbReference>
<evidence type="ECO:0000259" key="1">
    <source>
        <dbReference type="Pfam" id="PF13472"/>
    </source>
</evidence>
<proteinExistence type="predicted"/>
<dbReference type="AlphaFoldDB" id="A0A841EXK7"/>
<comment type="caution">
    <text evidence="2">The sequence shown here is derived from an EMBL/GenBank/DDBJ whole genome shotgun (WGS) entry which is preliminary data.</text>
</comment>
<reference evidence="2 3" key="1">
    <citation type="submission" date="2020-08" db="EMBL/GenBank/DDBJ databases">
        <title>Functional genomics of gut bacteria from endangered species of beetles.</title>
        <authorList>
            <person name="Carlos-Shanley C."/>
        </authorList>
    </citation>
    <scope>NUCLEOTIDE SEQUENCE [LARGE SCALE GENOMIC DNA]</scope>
    <source>
        <strain evidence="2 3">S00070</strain>
    </source>
</reference>